<accession>M7BIP9</accession>
<name>M7BIP9_CHEMY</name>
<dbReference type="Proteomes" id="UP000031443">
    <property type="component" value="Unassembled WGS sequence"/>
</dbReference>
<evidence type="ECO:0000313" key="1">
    <source>
        <dbReference type="EMBL" id="EMP28117.1"/>
    </source>
</evidence>
<sequence length="178" mass="20057">MATWGSWTYNTPYSGVLQAPGRKAVRPSTLPVYTETQIRPEVVATPAEDTAPHTSTAITAQDAMVPHHHRPLLMSSFTFKSCLRVVKELKITLEEVPEIHHELKDILQATIFSRIALPIIGAIMEPAKTIWQTPPTITPTNKRLDRKYFVPSKDSEFLFMHPSPNSLVVNVANRKNKY</sequence>
<organism evidence="1 2">
    <name type="scientific">Chelonia mydas</name>
    <name type="common">Green sea-turtle</name>
    <name type="synonym">Chelonia agassizi</name>
    <dbReference type="NCBI Taxonomy" id="8469"/>
    <lineage>
        <taxon>Eukaryota</taxon>
        <taxon>Metazoa</taxon>
        <taxon>Chordata</taxon>
        <taxon>Craniata</taxon>
        <taxon>Vertebrata</taxon>
        <taxon>Euteleostomi</taxon>
        <taxon>Archelosauria</taxon>
        <taxon>Testudinata</taxon>
        <taxon>Testudines</taxon>
        <taxon>Cryptodira</taxon>
        <taxon>Durocryptodira</taxon>
        <taxon>Americhelydia</taxon>
        <taxon>Chelonioidea</taxon>
        <taxon>Cheloniidae</taxon>
        <taxon>Chelonia</taxon>
    </lineage>
</organism>
<proteinExistence type="predicted"/>
<dbReference type="EMBL" id="KB565340">
    <property type="protein sequence ID" value="EMP28117.1"/>
    <property type="molecule type" value="Genomic_DNA"/>
</dbReference>
<evidence type="ECO:0000313" key="2">
    <source>
        <dbReference type="Proteomes" id="UP000031443"/>
    </source>
</evidence>
<dbReference type="Gene3D" id="1.10.287.3160">
    <property type="match status" value="1"/>
</dbReference>
<dbReference type="AlphaFoldDB" id="M7BIP9"/>
<protein>
    <submittedName>
        <fullName evidence="1">Uncharacterized protein</fullName>
    </submittedName>
</protein>
<gene>
    <name evidence="1" type="ORF">UY3_14767</name>
</gene>
<reference evidence="2" key="1">
    <citation type="journal article" date="2013" name="Nat. Genet.">
        <title>The draft genomes of soft-shell turtle and green sea turtle yield insights into the development and evolution of the turtle-specific body plan.</title>
        <authorList>
            <person name="Wang Z."/>
            <person name="Pascual-Anaya J."/>
            <person name="Zadissa A."/>
            <person name="Li W."/>
            <person name="Niimura Y."/>
            <person name="Huang Z."/>
            <person name="Li C."/>
            <person name="White S."/>
            <person name="Xiong Z."/>
            <person name="Fang D."/>
            <person name="Wang B."/>
            <person name="Ming Y."/>
            <person name="Chen Y."/>
            <person name="Zheng Y."/>
            <person name="Kuraku S."/>
            <person name="Pignatelli M."/>
            <person name="Herrero J."/>
            <person name="Beal K."/>
            <person name="Nozawa M."/>
            <person name="Li Q."/>
            <person name="Wang J."/>
            <person name="Zhang H."/>
            <person name="Yu L."/>
            <person name="Shigenobu S."/>
            <person name="Wang J."/>
            <person name="Liu J."/>
            <person name="Flicek P."/>
            <person name="Searle S."/>
            <person name="Wang J."/>
            <person name="Kuratani S."/>
            <person name="Yin Y."/>
            <person name="Aken B."/>
            <person name="Zhang G."/>
            <person name="Irie N."/>
        </authorList>
    </citation>
    <scope>NUCLEOTIDE SEQUENCE [LARGE SCALE GENOMIC DNA]</scope>
</reference>
<keyword evidence="2" id="KW-1185">Reference proteome</keyword>